<dbReference type="CDD" id="cd07087">
    <property type="entry name" value="ALDH_F3-13-14_CALDH-like"/>
    <property type="match status" value="1"/>
</dbReference>
<dbReference type="RefSeq" id="WP_109340789.1">
    <property type="nucleotide sequence ID" value="NZ_CP029347.1"/>
</dbReference>
<evidence type="ECO:0000256" key="7">
    <source>
        <dbReference type="RuleBase" id="RU003345"/>
    </source>
</evidence>
<reference evidence="9 10" key="1">
    <citation type="submission" date="2018-05" db="EMBL/GenBank/DDBJ databases">
        <title>Salinimonas sp. HMF8227 Genome sequencing and assembly.</title>
        <authorList>
            <person name="Kang H."/>
            <person name="Kang J."/>
            <person name="Cha I."/>
            <person name="Kim H."/>
            <person name="Joh K."/>
        </authorList>
    </citation>
    <scope>NUCLEOTIDE SEQUENCE [LARGE SCALE GENOMIC DNA]</scope>
    <source>
        <strain evidence="9 10">HMF8227</strain>
    </source>
</reference>
<dbReference type="GO" id="GO:0006081">
    <property type="term" value="P:aldehyde metabolic process"/>
    <property type="evidence" value="ECO:0007669"/>
    <property type="project" value="InterPro"/>
</dbReference>
<evidence type="ECO:0000256" key="1">
    <source>
        <dbReference type="ARBA" id="ARBA00009986"/>
    </source>
</evidence>
<dbReference type="FunFam" id="3.40.605.10:FF:000004">
    <property type="entry name" value="Aldehyde dehydrogenase"/>
    <property type="match status" value="1"/>
</dbReference>
<evidence type="ECO:0000256" key="4">
    <source>
        <dbReference type="PIRNR" id="PIRNR036492"/>
    </source>
</evidence>
<dbReference type="OrthoDB" id="9812625at2"/>
<dbReference type="Pfam" id="PF00171">
    <property type="entry name" value="Aldedh"/>
    <property type="match status" value="1"/>
</dbReference>
<proteinExistence type="inferred from homology"/>
<dbReference type="AlphaFoldDB" id="A0A2S2E6W9"/>
<dbReference type="InterPro" id="IPR029510">
    <property type="entry name" value="Ald_DH_CS_GLU"/>
</dbReference>
<dbReference type="Gene3D" id="3.40.605.10">
    <property type="entry name" value="Aldehyde Dehydrogenase, Chain A, domain 1"/>
    <property type="match status" value="1"/>
</dbReference>
<feature type="active site" evidence="5">
    <location>
        <position position="245"/>
    </location>
</feature>
<evidence type="ECO:0000313" key="9">
    <source>
        <dbReference type="EMBL" id="AWL13282.1"/>
    </source>
</evidence>
<evidence type="ECO:0000259" key="8">
    <source>
        <dbReference type="Pfam" id="PF00171"/>
    </source>
</evidence>
<accession>A0A2S2E6W9</accession>
<dbReference type="KEGG" id="salh:HMF8227_02833"/>
<dbReference type="InterPro" id="IPR016162">
    <property type="entry name" value="Ald_DH_N"/>
</dbReference>
<dbReference type="InterPro" id="IPR016161">
    <property type="entry name" value="Ald_DH/histidinol_DH"/>
</dbReference>
<name>A0A2S2E6W9_9ALTE</name>
<keyword evidence="10" id="KW-1185">Reference proteome</keyword>
<evidence type="ECO:0000256" key="5">
    <source>
        <dbReference type="PIRSR" id="PIRSR036492-1"/>
    </source>
</evidence>
<dbReference type="InterPro" id="IPR015590">
    <property type="entry name" value="Aldehyde_DH_dom"/>
</dbReference>
<dbReference type="GO" id="GO:0004029">
    <property type="term" value="F:aldehyde dehydrogenase (NAD+) activity"/>
    <property type="evidence" value="ECO:0007669"/>
    <property type="project" value="TreeGrafter"/>
</dbReference>
<organism evidence="9 10">
    <name type="scientific">Saliniradius amylolyticus</name>
    <dbReference type="NCBI Taxonomy" id="2183582"/>
    <lineage>
        <taxon>Bacteria</taxon>
        <taxon>Pseudomonadati</taxon>
        <taxon>Pseudomonadota</taxon>
        <taxon>Gammaproteobacteria</taxon>
        <taxon>Alteromonadales</taxon>
        <taxon>Alteromonadaceae</taxon>
        <taxon>Saliniradius</taxon>
    </lineage>
</organism>
<dbReference type="InterPro" id="IPR012394">
    <property type="entry name" value="Aldehyde_DH_NAD(P)"/>
</dbReference>
<feature type="active site" evidence="5 6">
    <location>
        <position position="211"/>
    </location>
</feature>
<evidence type="ECO:0000256" key="2">
    <source>
        <dbReference type="ARBA" id="ARBA00023002"/>
    </source>
</evidence>
<evidence type="ECO:0000256" key="6">
    <source>
        <dbReference type="PROSITE-ProRule" id="PRU10007"/>
    </source>
</evidence>
<keyword evidence="3" id="KW-0520">NAD</keyword>
<evidence type="ECO:0000256" key="3">
    <source>
        <dbReference type="ARBA" id="ARBA00023027"/>
    </source>
</evidence>
<dbReference type="PROSITE" id="PS00687">
    <property type="entry name" value="ALDEHYDE_DEHYDR_GLU"/>
    <property type="match status" value="1"/>
</dbReference>
<dbReference type="SUPFAM" id="SSF53720">
    <property type="entry name" value="ALDH-like"/>
    <property type="match status" value="1"/>
</dbReference>
<dbReference type="GO" id="GO:0005737">
    <property type="term" value="C:cytoplasm"/>
    <property type="evidence" value="ECO:0007669"/>
    <property type="project" value="TreeGrafter"/>
</dbReference>
<feature type="domain" description="Aldehyde dehydrogenase" evidence="8">
    <location>
        <begin position="20"/>
        <end position="429"/>
    </location>
</feature>
<dbReference type="FunFam" id="3.40.309.10:FF:000003">
    <property type="entry name" value="Aldehyde dehydrogenase"/>
    <property type="match status" value="1"/>
</dbReference>
<dbReference type="PANTHER" id="PTHR43570:SF16">
    <property type="entry name" value="ALDEHYDE DEHYDROGENASE TYPE III, ISOFORM Q"/>
    <property type="match status" value="1"/>
</dbReference>
<dbReference type="Proteomes" id="UP000245728">
    <property type="component" value="Chromosome"/>
</dbReference>
<dbReference type="Gene3D" id="3.40.309.10">
    <property type="entry name" value="Aldehyde Dehydrogenase, Chain A, domain 2"/>
    <property type="match status" value="1"/>
</dbReference>
<sequence length="457" mass="51411">MDSEIARQFDKLQDHFQSDLTRPLAFRREQLGKLKKLITRNHKAIAEALKQDLGKCNQESWMTETGYLIGDIEHHLKHLKKWTKPRRVSTPVIAQPGHSFIQPEPLGTVLVMGAWNYPLQLSLAPLISAIAAGNCAVLKPSELAPNTSTLLAELIPQYLDERAVQVVEGGVEVSTELLKQPWDHVFYTGGERVGKIVMTAAAKHLSPVTLELGGKSPCIVADDCELKVTADRIVWSKWMNAGQTCVAPDYILVERRFAETLTGALTKSLQRFYGKDARQSADYGCIINDNHFYRLVELLKGQNIVHGGQTDADSRYIEPTLVLDPDPSSTLMTEEIFGPILPIITMDSLDDSLTFINRRPKPLALYLYTKNRAFEQQLLNKTSAGSVCINDGMMFMANMKLPFGGVGNSGIGRYHGQWGFDTFSHLKSVMRRGTWFDINWRYPPFNKFKLLMLKLFQ</sequence>
<dbReference type="PANTHER" id="PTHR43570">
    <property type="entry name" value="ALDEHYDE DEHYDROGENASE"/>
    <property type="match status" value="1"/>
</dbReference>
<gene>
    <name evidence="9" type="ORF">HMF8227_02833</name>
</gene>
<dbReference type="InterPro" id="IPR016163">
    <property type="entry name" value="Ald_DH_C"/>
</dbReference>
<evidence type="ECO:0000313" key="10">
    <source>
        <dbReference type="Proteomes" id="UP000245728"/>
    </source>
</evidence>
<dbReference type="PIRSF" id="PIRSF036492">
    <property type="entry name" value="ALDH"/>
    <property type="match status" value="1"/>
</dbReference>
<dbReference type="EMBL" id="CP029347">
    <property type="protein sequence ID" value="AWL13282.1"/>
    <property type="molecule type" value="Genomic_DNA"/>
</dbReference>
<keyword evidence="2 4" id="KW-0560">Oxidoreductase</keyword>
<protein>
    <recommendedName>
        <fullName evidence="4">Aldehyde dehydrogenase</fullName>
    </recommendedName>
</protein>
<comment type="similarity">
    <text evidence="1 4 7">Belongs to the aldehyde dehydrogenase family.</text>
</comment>